<dbReference type="Gene3D" id="2.60.120.1130">
    <property type="match status" value="1"/>
</dbReference>
<evidence type="ECO:0000313" key="3">
    <source>
        <dbReference type="Proteomes" id="UP000294564"/>
    </source>
</evidence>
<evidence type="ECO:0000256" key="1">
    <source>
        <dbReference type="SAM" id="SignalP"/>
    </source>
</evidence>
<organism evidence="2 3">
    <name type="scientific">Tenacibaculum skagerrakense</name>
    <dbReference type="NCBI Taxonomy" id="186571"/>
    <lineage>
        <taxon>Bacteria</taxon>
        <taxon>Pseudomonadati</taxon>
        <taxon>Bacteroidota</taxon>
        <taxon>Flavobacteriia</taxon>
        <taxon>Flavobacteriales</taxon>
        <taxon>Flavobacteriaceae</taxon>
        <taxon>Tenacibaculum</taxon>
    </lineage>
</organism>
<reference evidence="2 3" key="1">
    <citation type="submission" date="2019-03" db="EMBL/GenBank/DDBJ databases">
        <title>Genomic Encyclopedia of Type Strains, Phase IV (KMG-IV): sequencing the most valuable type-strain genomes for metagenomic binning, comparative biology and taxonomic classification.</title>
        <authorList>
            <person name="Goeker M."/>
        </authorList>
    </citation>
    <scope>NUCLEOTIDE SEQUENCE [LARGE SCALE GENOMIC DNA]</scope>
    <source>
        <strain evidence="2 3">DSM 14836</strain>
    </source>
</reference>
<accession>A0A4R2NQF7</accession>
<dbReference type="Gene3D" id="3.10.620.30">
    <property type="match status" value="1"/>
</dbReference>
<dbReference type="AlphaFoldDB" id="A0A4R2NQF7"/>
<feature type="signal peptide" evidence="1">
    <location>
        <begin position="1"/>
        <end position="19"/>
    </location>
</feature>
<dbReference type="EMBL" id="SLXM01000008">
    <property type="protein sequence ID" value="TCP23608.1"/>
    <property type="molecule type" value="Genomic_DNA"/>
</dbReference>
<name>A0A4R2NQF7_9FLAO</name>
<comment type="caution">
    <text evidence="2">The sequence shown here is derived from an EMBL/GenBank/DDBJ whole genome shotgun (WGS) entry which is preliminary data.</text>
</comment>
<dbReference type="Proteomes" id="UP000294564">
    <property type="component" value="Unassembled WGS sequence"/>
</dbReference>
<gene>
    <name evidence="2" type="ORF">EV195_10877</name>
</gene>
<sequence length="648" mass="76273">MKKIKLILLIIISSISVYAQKNSKTPKLGQTTNEELSMKFYEKDSTARALVLEEKGYIWVDRKNKYDFRTDIYKRVKIFDKSEIDLATIKVNLFGEEKIKFIKAITYNIEDGRTTEIHLLENKIYKKKLSEKWQQVSFTLPNIKEGSVIEYSYSLFSPYFKLDDWNLQANIPKLKSDIVAEIPGNYKYNLRLQAYKTLDRERSYVKRSCILYPGIGEGDCVVYEYGMDDIRAFIKEDFMLSPKNYLAKIIFEPVSFTNLKGVKKTYTQTWEDADKTLRTNFFDGQTSKASFFKKNLPSEILNIIDDKERATSIYNFLQERLVWNNNYWSQNKIRVKQVYQEKSGGVDGINLTLYNALKAANIESYLVALSTRENGTITKLFPSVTDFNYVLVNVIINNESYLLDATEKNLTFGEIPYRCLNGEGRVLDFEKESYWEEIIPKFKTSLRNRIKIQFNESNEAFADITRETKGYYAFNERRKLNSKSEEKYLEDFETKNPDLEVEKFEVISKKDQTVKTSYTVTLPEITTLQKTIRFSPFILDKYKENPFKYNQRHYPIDLGYEWSDSYTIFVSAPDGYQLLKIPLSKNFKIPYNGGEIIYKVQRSGENLKILMDIKLNRNKYNNTEYHNLKKFFQEIINLQDSFIEYSKE</sequence>
<dbReference type="RefSeq" id="WP_132795423.1">
    <property type="nucleotide sequence ID" value="NZ_SLXM01000008.1"/>
</dbReference>
<evidence type="ECO:0000313" key="2">
    <source>
        <dbReference type="EMBL" id="TCP23608.1"/>
    </source>
</evidence>
<keyword evidence="3" id="KW-1185">Reference proteome</keyword>
<protein>
    <submittedName>
        <fullName evidence="2">Uncharacterized protein DUF3857</fullName>
    </submittedName>
</protein>
<dbReference type="OrthoDB" id="8595007at2"/>
<feature type="chain" id="PRO_5020620963" evidence="1">
    <location>
        <begin position="20"/>
        <end position="648"/>
    </location>
</feature>
<keyword evidence="1" id="KW-0732">Signal</keyword>
<dbReference type="Gene3D" id="2.60.40.3140">
    <property type="match status" value="1"/>
</dbReference>
<proteinExistence type="predicted"/>